<keyword evidence="2" id="KW-1185">Reference proteome</keyword>
<dbReference type="Pfam" id="PF13692">
    <property type="entry name" value="Glyco_trans_1_4"/>
    <property type="match status" value="1"/>
</dbReference>
<organism evidence="1 2">
    <name type="scientific">Palleronia pontilimi</name>
    <dbReference type="NCBI Taxonomy" id="1964209"/>
    <lineage>
        <taxon>Bacteria</taxon>
        <taxon>Pseudomonadati</taxon>
        <taxon>Pseudomonadota</taxon>
        <taxon>Alphaproteobacteria</taxon>
        <taxon>Rhodobacterales</taxon>
        <taxon>Roseobacteraceae</taxon>
        <taxon>Palleronia</taxon>
    </lineage>
</organism>
<dbReference type="SUPFAM" id="SSF53756">
    <property type="entry name" value="UDP-Glycosyltransferase/glycogen phosphorylase"/>
    <property type="match status" value="1"/>
</dbReference>
<dbReference type="EMBL" id="JAEKPD010000022">
    <property type="protein sequence ID" value="MBJ3764355.1"/>
    <property type="molecule type" value="Genomic_DNA"/>
</dbReference>
<proteinExistence type="predicted"/>
<reference evidence="1" key="1">
    <citation type="submission" date="2020-12" db="EMBL/GenBank/DDBJ databases">
        <title>Bacterial taxonomy.</title>
        <authorList>
            <person name="Pan X."/>
        </authorList>
    </citation>
    <scope>NUCLEOTIDE SEQUENCE</scope>
    <source>
        <strain evidence="1">KCTC 52957</strain>
    </source>
</reference>
<gene>
    <name evidence="1" type="ORF">ILP92_16565</name>
</gene>
<evidence type="ECO:0000313" key="1">
    <source>
        <dbReference type="EMBL" id="MBJ3764355.1"/>
    </source>
</evidence>
<comment type="caution">
    <text evidence="1">The sequence shown here is derived from an EMBL/GenBank/DDBJ whole genome shotgun (WGS) entry which is preliminary data.</text>
</comment>
<protein>
    <submittedName>
        <fullName evidence="1">Glycosyltransferase</fullName>
    </submittedName>
</protein>
<dbReference type="Proteomes" id="UP000642488">
    <property type="component" value="Unassembled WGS sequence"/>
</dbReference>
<name>A0A934MEB5_9RHOB</name>
<dbReference type="AlphaFoldDB" id="A0A934MEB5"/>
<sequence>MTNAVRPLRILHYNWVDYLDPEKRGGGVTVYLRNLMAQFENHDGVKAACLSAGLIHDLPKGAPRWEPTRVGPRADRDRRYVLVNSGVLAPGHHSFGHDAQLSHPATEAAFCDMVAQTGPWDVVHFQNFEGVPIGVLAALKGRFPDLRIVASLHNYYPICPQVNLWQREEAHCDDFRDGRACVGCLMHQPSAKLVTAAHGLSYRLQRLGMTPGSRLFNATFGAAIRVGHRGSRAVGALRRVRAHPRTVEPGDVASLPAARGPRHSGAFARRRRTMIDALNDHADTVLGVSDRVCDIAASHGVSRDILRTSYIGTAHAALFDDTQPRGPLPGKARTLHLAYLGYMRRDKGFFFLLDALESLPAHLALRVRLTVAARRGDAAAMGRLDVLARRLAGLHHHDGYTHDNLDDILDDVDVGVVPVLWEDNLPQVAIEMHARRIPLLTSDRGGARELANHDAMVFTSGDTASFRARIETILDGKIDIDAYWRDARAPQSMAAHLAELLEIYEGPHARR</sequence>
<dbReference type="RefSeq" id="WP_198917526.1">
    <property type="nucleotide sequence ID" value="NZ_JAEKPD010000022.1"/>
</dbReference>
<evidence type="ECO:0000313" key="2">
    <source>
        <dbReference type="Proteomes" id="UP000642488"/>
    </source>
</evidence>
<accession>A0A934MEB5</accession>
<dbReference type="Gene3D" id="3.40.50.2000">
    <property type="entry name" value="Glycogen Phosphorylase B"/>
    <property type="match status" value="1"/>
</dbReference>